<dbReference type="EMBL" id="MU853416">
    <property type="protein sequence ID" value="KAK4132687.1"/>
    <property type="molecule type" value="Genomic_DNA"/>
</dbReference>
<keyword evidence="1" id="KW-1133">Transmembrane helix</keyword>
<organism evidence="2 3">
    <name type="scientific">Trichocladium antarcticum</name>
    <dbReference type="NCBI Taxonomy" id="1450529"/>
    <lineage>
        <taxon>Eukaryota</taxon>
        <taxon>Fungi</taxon>
        <taxon>Dikarya</taxon>
        <taxon>Ascomycota</taxon>
        <taxon>Pezizomycotina</taxon>
        <taxon>Sordariomycetes</taxon>
        <taxon>Sordariomycetidae</taxon>
        <taxon>Sordariales</taxon>
        <taxon>Chaetomiaceae</taxon>
        <taxon>Trichocladium</taxon>
    </lineage>
</organism>
<feature type="transmembrane region" description="Helical" evidence="1">
    <location>
        <begin position="15"/>
        <end position="38"/>
    </location>
</feature>
<accession>A0AAN6UGP3</accession>
<name>A0AAN6UGP3_9PEZI</name>
<keyword evidence="3" id="KW-1185">Reference proteome</keyword>
<dbReference type="Proteomes" id="UP001304895">
    <property type="component" value="Unassembled WGS sequence"/>
</dbReference>
<keyword evidence="1" id="KW-0812">Transmembrane</keyword>
<sequence length="63" mass="7192">MSSFEKPELPDEVYYTLYAILALVALAIRMPLTAFFVFSIGTIMNTDCLLLMESYGDWHNGHM</sequence>
<evidence type="ECO:0000313" key="3">
    <source>
        <dbReference type="Proteomes" id="UP001304895"/>
    </source>
</evidence>
<comment type="caution">
    <text evidence="2">The sequence shown here is derived from an EMBL/GenBank/DDBJ whole genome shotgun (WGS) entry which is preliminary data.</text>
</comment>
<evidence type="ECO:0000313" key="2">
    <source>
        <dbReference type="EMBL" id="KAK4132687.1"/>
    </source>
</evidence>
<evidence type="ECO:0000256" key="1">
    <source>
        <dbReference type="SAM" id="Phobius"/>
    </source>
</evidence>
<dbReference type="AlphaFoldDB" id="A0AAN6UGP3"/>
<protein>
    <submittedName>
        <fullName evidence="2">Uncharacterized protein</fullName>
    </submittedName>
</protein>
<reference evidence="2" key="2">
    <citation type="submission" date="2023-05" db="EMBL/GenBank/DDBJ databases">
        <authorList>
            <consortium name="Lawrence Berkeley National Laboratory"/>
            <person name="Steindorff A."/>
            <person name="Hensen N."/>
            <person name="Bonometti L."/>
            <person name="Westerberg I."/>
            <person name="Brannstrom I.O."/>
            <person name="Guillou S."/>
            <person name="Cros-Aarteil S."/>
            <person name="Calhoun S."/>
            <person name="Haridas S."/>
            <person name="Kuo A."/>
            <person name="Mondo S."/>
            <person name="Pangilinan J."/>
            <person name="Riley R."/>
            <person name="Labutti K."/>
            <person name="Andreopoulos B."/>
            <person name="Lipzen A."/>
            <person name="Chen C."/>
            <person name="Yanf M."/>
            <person name="Daum C."/>
            <person name="Ng V."/>
            <person name="Clum A."/>
            <person name="Ohm R."/>
            <person name="Martin F."/>
            <person name="Silar P."/>
            <person name="Natvig D."/>
            <person name="Lalanne C."/>
            <person name="Gautier V."/>
            <person name="Ament-Velasquez S.L."/>
            <person name="Kruys A."/>
            <person name="Hutchinson M.I."/>
            <person name="Powell A.J."/>
            <person name="Barry K."/>
            <person name="Miller A.N."/>
            <person name="Grigoriev I.V."/>
            <person name="Debuchy R."/>
            <person name="Gladieux P."/>
            <person name="Thoren M.H."/>
            <person name="Johannesson H."/>
        </authorList>
    </citation>
    <scope>NUCLEOTIDE SEQUENCE</scope>
    <source>
        <strain evidence="2">CBS 123565</strain>
    </source>
</reference>
<keyword evidence="1" id="KW-0472">Membrane</keyword>
<gene>
    <name evidence="2" type="ORF">BT67DRAFT_443581</name>
</gene>
<proteinExistence type="predicted"/>
<reference evidence="2" key="1">
    <citation type="journal article" date="2023" name="Mol. Phylogenet. Evol.">
        <title>Genome-scale phylogeny and comparative genomics of the fungal order Sordariales.</title>
        <authorList>
            <person name="Hensen N."/>
            <person name="Bonometti L."/>
            <person name="Westerberg I."/>
            <person name="Brannstrom I.O."/>
            <person name="Guillou S."/>
            <person name="Cros-Aarteil S."/>
            <person name="Calhoun S."/>
            <person name="Haridas S."/>
            <person name="Kuo A."/>
            <person name="Mondo S."/>
            <person name="Pangilinan J."/>
            <person name="Riley R."/>
            <person name="LaButti K."/>
            <person name="Andreopoulos B."/>
            <person name="Lipzen A."/>
            <person name="Chen C."/>
            <person name="Yan M."/>
            <person name="Daum C."/>
            <person name="Ng V."/>
            <person name="Clum A."/>
            <person name="Steindorff A."/>
            <person name="Ohm R.A."/>
            <person name="Martin F."/>
            <person name="Silar P."/>
            <person name="Natvig D.O."/>
            <person name="Lalanne C."/>
            <person name="Gautier V."/>
            <person name="Ament-Velasquez S.L."/>
            <person name="Kruys A."/>
            <person name="Hutchinson M.I."/>
            <person name="Powell A.J."/>
            <person name="Barry K."/>
            <person name="Miller A.N."/>
            <person name="Grigoriev I.V."/>
            <person name="Debuchy R."/>
            <person name="Gladieux P."/>
            <person name="Hiltunen Thoren M."/>
            <person name="Johannesson H."/>
        </authorList>
    </citation>
    <scope>NUCLEOTIDE SEQUENCE</scope>
    <source>
        <strain evidence="2">CBS 123565</strain>
    </source>
</reference>